<reference evidence="1 2" key="1">
    <citation type="submission" date="2019-04" db="EMBL/GenBank/DDBJ databases">
        <authorList>
            <person name="Li J."/>
        </authorList>
    </citation>
    <scope>NUCLEOTIDE SEQUENCE [LARGE SCALE GENOMIC DNA]</scope>
    <source>
        <strain evidence="1 2">KCTC 42687</strain>
    </source>
</reference>
<proteinExistence type="predicted"/>
<accession>A0A4U0R7A1</accession>
<organism evidence="1 2">
    <name type="scientific">Paracoccus gahaiensis</name>
    <dbReference type="NCBI Taxonomy" id="1706839"/>
    <lineage>
        <taxon>Bacteria</taxon>
        <taxon>Pseudomonadati</taxon>
        <taxon>Pseudomonadota</taxon>
        <taxon>Alphaproteobacteria</taxon>
        <taxon>Rhodobacterales</taxon>
        <taxon>Paracoccaceae</taxon>
        <taxon>Paracoccus</taxon>
    </lineage>
</organism>
<keyword evidence="2" id="KW-1185">Reference proteome</keyword>
<comment type="caution">
    <text evidence="1">The sequence shown here is derived from an EMBL/GenBank/DDBJ whole genome shotgun (WGS) entry which is preliminary data.</text>
</comment>
<dbReference type="AlphaFoldDB" id="A0A4U0R7A1"/>
<name>A0A4U0R7A1_9RHOB</name>
<dbReference type="EMBL" id="SUNI01000015">
    <property type="protein sequence ID" value="TJZ90636.1"/>
    <property type="molecule type" value="Genomic_DNA"/>
</dbReference>
<dbReference type="OrthoDB" id="7875870at2"/>
<evidence type="ECO:0000313" key="1">
    <source>
        <dbReference type="EMBL" id="TJZ90636.1"/>
    </source>
</evidence>
<dbReference type="Proteomes" id="UP000309747">
    <property type="component" value="Unassembled WGS sequence"/>
</dbReference>
<evidence type="ECO:0000313" key="2">
    <source>
        <dbReference type="Proteomes" id="UP000309747"/>
    </source>
</evidence>
<protein>
    <submittedName>
        <fullName evidence="1">Uncharacterized protein</fullName>
    </submittedName>
</protein>
<gene>
    <name evidence="1" type="ORF">FA743_14680</name>
</gene>
<sequence>MPSSPCLRTNAFCASVNLDAFIVLSSSPSQGRLTENSSFKRSSFQGAEQPLRCSPTLDRRMQNLSPGSFFSGQTLDEGCRVRTSLFLER</sequence>